<keyword evidence="5" id="KW-0540">Nuclease</keyword>
<proteinExistence type="inferred from homology"/>
<dbReference type="PANTHER" id="PTHR30408:SF12">
    <property type="entry name" value="TYPE I RESTRICTION ENZYME MJAVIII SPECIFICITY SUBUNIT"/>
    <property type="match status" value="1"/>
</dbReference>
<dbReference type="KEGG" id="acob:P0Y56_07800"/>
<organism evidence="5 6">
    <name type="scientific">Candidatus Andeanibacterium colombiense</name>
    <dbReference type="NCBI Taxonomy" id="3121345"/>
    <lineage>
        <taxon>Bacteria</taxon>
        <taxon>Pseudomonadati</taxon>
        <taxon>Pseudomonadota</taxon>
        <taxon>Alphaproteobacteria</taxon>
        <taxon>Sphingomonadales</taxon>
        <taxon>Sphingomonadaceae</taxon>
        <taxon>Candidatus Andeanibacterium</taxon>
    </lineage>
</organism>
<dbReference type="Pfam" id="PF01420">
    <property type="entry name" value="Methylase_S"/>
    <property type="match status" value="2"/>
</dbReference>
<dbReference type="EC" id="3.1.21.-" evidence="5"/>
<accession>A0AAJ6BP69</accession>
<dbReference type="REBASE" id="965551">
    <property type="entry name" value="S.Sba26ORF7805P"/>
</dbReference>
<feature type="domain" description="Type I restriction modification DNA specificity" evidence="4">
    <location>
        <begin position="251"/>
        <end position="391"/>
    </location>
</feature>
<dbReference type="InterPro" id="IPR052021">
    <property type="entry name" value="Type-I_RS_S_subunit"/>
</dbReference>
<evidence type="ECO:0000256" key="1">
    <source>
        <dbReference type="ARBA" id="ARBA00010923"/>
    </source>
</evidence>
<keyword evidence="5" id="KW-0378">Hydrolase</keyword>
<dbReference type="GO" id="GO:0009307">
    <property type="term" value="P:DNA restriction-modification system"/>
    <property type="evidence" value="ECO:0007669"/>
    <property type="project" value="UniProtKB-KW"/>
</dbReference>
<keyword evidence="5" id="KW-0255">Endonuclease</keyword>
<evidence type="ECO:0000313" key="5">
    <source>
        <dbReference type="EMBL" id="WEK48189.1"/>
    </source>
</evidence>
<dbReference type="GO" id="GO:0003677">
    <property type="term" value="F:DNA binding"/>
    <property type="evidence" value="ECO:0007669"/>
    <property type="project" value="UniProtKB-KW"/>
</dbReference>
<reference evidence="5" key="1">
    <citation type="submission" date="2023-03" db="EMBL/GenBank/DDBJ databases">
        <title>Andean soil-derived lignocellulolytic bacterial consortium as a source of novel taxa and putative plastic-active enzymes.</title>
        <authorList>
            <person name="Diaz-Garcia L."/>
            <person name="Chuvochina M."/>
            <person name="Feuerriegel G."/>
            <person name="Bunk B."/>
            <person name="Sproer C."/>
            <person name="Streit W.R."/>
            <person name="Rodriguez L.M."/>
            <person name="Overmann J."/>
            <person name="Jimenez D.J."/>
        </authorList>
    </citation>
    <scope>NUCLEOTIDE SEQUENCE</scope>
    <source>
        <strain evidence="5">MAG 26</strain>
    </source>
</reference>
<sequence length="452" mass="48890">MSDPVATTVQGLIDAGIIYRPIDGNHGSIHPKSTDYVPTGIPFVMATDLVDGRVDFGTCNHITEKRANSLRKGFAQIGDVLLSHKATIGRTAIIQENPFPFVMLTPQVTYYRVKDRSKLSPEYLKYVFDSHEFQTTMKSWAGDGSTRAYIGITAQHKLPIYLHDKAQQDSIVEIIDPLVKKIEFNKRMNETLEGMAQAIFRDWFVDFGPTRRKAAGEVDPVAIMGGLTTDPACAAHLAALFPAAFGNDGLPVGWASVPVSKLVAIVGGGTPKTSNSSYWNGPIPWFSVTDTPAGKDLFVFDTEKSITQAALEGSSARLVPAGTTIISARGTVGNLALAAQEMTFNQSCYALRSSEGDRPFFTFLAAANLVEVLKGMAHGSVFSTITRQTFDGVHFADAGGSTMDAFDATVSPLFDRIRAAVDENRTLAETRDYLLPRLMSGAVRVAPKVEAA</sequence>
<dbReference type="Gene3D" id="3.90.220.20">
    <property type="entry name" value="DNA methylase specificity domains"/>
    <property type="match status" value="2"/>
</dbReference>
<name>A0AAJ6BP69_9SPHN</name>
<dbReference type="PANTHER" id="PTHR30408">
    <property type="entry name" value="TYPE-1 RESTRICTION ENZYME ECOKI SPECIFICITY PROTEIN"/>
    <property type="match status" value="1"/>
</dbReference>
<gene>
    <name evidence="5" type="ORF">P0Y56_07800</name>
</gene>
<comment type="similarity">
    <text evidence="1">Belongs to the type-I restriction system S methylase family.</text>
</comment>
<protein>
    <submittedName>
        <fullName evidence="5">Restriction endonuclease subunit S</fullName>
        <ecNumber evidence="5">3.1.21.-</ecNumber>
    </submittedName>
</protein>
<evidence type="ECO:0000259" key="4">
    <source>
        <dbReference type="Pfam" id="PF01420"/>
    </source>
</evidence>
<dbReference type="InterPro" id="IPR000055">
    <property type="entry name" value="Restrct_endonuc_typeI_TRD"/>
</dbReference>
<keyword evidence="3" id="KW-0238">DNA-binding</keyword>
<dbReference type="InterPro" id="IPR044946">
    <property type="entry name" value="Restrct_endonuc_typeI_TRD_sf"/>
</dbReference>
<evidence type="ECO:0000256" key="2">
    <source>
        <dbReference type="ARBA" id="ARBA00022747"/>
    </source>
</evidence>
<dbReference type="GO" id="GO:0004519">
    <property type="term" value="F:endonuclease activity"/>
    <property type="evidence" value="ECO:0007669"/>
    <property type="project" value="UniProtKB-KW"/>
</dbReference>
<dbReference type="EMBL" id="CP119316">
    <property type="protein sequence ID" value="WEK48189.1"/>
    <property type="molecule type" value="Genomic_DNA"/>
</dbReference>
<keyword evidence="2" id="KW-0680">Restriction system</keyword>
<evidence type="ECO:0000313" key="6">
    <source>
        <dbReference type="Proteomes" id="UP001218362"/>
    </source>
</evidence>
<dbReference type="SUPFAM" id="SSF116734">
    <property type="entry name" value="DNA methylase specificity domain"/>
    <property type="match status" value="2"/>
</dbReference>
<evidence type="ECO:0000256" key="3">
    <source>
        <dbReference type="ARBA" id="ARBA00023125"/>
    </source>
</evidence>
<dbReference type="CDD" id="cd17243">
    <property type="entry name" value="RMtype1_S_AchA6I-TRD2-CR2_like"/>
    <property type="match status" value="1"/>
</dbReference>
<dbReference type="GO" id="GO:0016787">
    <property type="term" value="F:hydrolase activity"/>
    <property type="evidence" value="ECO:0007669"/>
    <property type="project" value="UniProtKB-KW"/>
</dbReference>
<dbReference type="Proteomes" id="UP001218362">
    <property type="component" value="Chromosome"/>
</dbReference>
<feature type="domain" description="Type I restriction modification DNA specificity" evidence="4">
    <location>
        <begin position="30"/>
        <end position="193"/>
    </location>
</feature>
<dbReference type="AlphaFoldDB" id="A0AAJ6BP69"/>